<comment type="caution">
    <text evidence="11">The sequence shown here is derived from an EMBL/GenBank/DDBJ whole genome shotgun (WGS) entry which is preliminary data.</text>
</comment>
<dbReference type="PANTHER" id="PTHR32507">
    <property type="entry name" value="NA(+)/H(+) ANTIPORTER 1"/>
    <property type="match status" value="1"/>
</dbReference>
<dbReference type="Proteomes" id="UP000614261">
    <property type="component" value="Unassembled WGS sequence"/>
</dbReference>
<feature type="transmembrane region" description="Helical" evidence="9">
    <location>
        <begin position="249"/>
        <end position="267"/>
    </location>
</feature>
<evidence type="ECO:0000259" key="10">
    <source>
        <dbReference type="Pfam" id="PF00999"/>
    </source>
</evidence>
<dbReference type="Pfam" id="PF00999">
    <property type="entry name" value="Na_H_Exchanger"/>
    <property type="match status" value="1"/>
</dbReference>
<evidence type="ECO:0000256" key="7">
    <source>
        <dbReference type="ARBA" id="ARBA00023065"/>
    </source>
</evidence>
<comment type="subcellular location">
    <subcellularLocation>
        <location evidence="1">Cell membrane</location>
        <topology evidence="1">Multi-pass membrane protein</topology>
    </subcellularLocation>
</comment>
<evidence type="ECO:0000256" key="1">
    <source>
        <dbReference type="ARBA" id="ARBA00004651"/>
    </source>
</evidence>
<feature type="transmembrane region" description="Helical" evidence="9">
    <location>
        <begin position="119"/>
        <end position="140"/>
    </location>
</feature>
<keyword evidence="7" id="KW-0406">Ion transport</keyword>
<feature type="transmembrane region" description="Helical" evidence="9">
    <location>
        <begin position="86"/>
        <end position="107"/>
    </location>
</feature>
<feature type="transmembrane region" description="Helical" evidence="9">
    <location>
        <begin position="363"/>
        <end position="384"/>
    </location>
</feature>
<gene>
    <name evidence="11" type="ORF">GCM10010833_26290</name>
</gene>
<feature type="transmembrane region" description="Helical" evidence="9">
    <location>
        <begin position="390"/>
        <end position="409"/>
    </location>
</feature>
<keyword evidence="6 9" id="KW-1133">Transmembrane helix</keyword>
<keyword evidence="3" id="KW-0050">Antiport</keyword>
<dbReference type="RefSeq" id="WP_376857533.1">
    <property type="nucleotide sequence ID" value="NZ_JBHRVH010000001.1"/>
</dbReference>
<keyword evidence="12" id="KW-1185">Reference proteome</keyword>
<keyword evidence="2" id="KW-0813">Transport</keyword>
<organism evidence="11 12">
    <name type="scientific">Blastomonas aquatica</name>
    <dbReference type="NCBI Taxonomy" id="1510276"/>
    <lineage>
        <taxon>Bacteria</taxon>
        <taxon>Pseudomonadati</taxon>
        <taxon>Pseudomonadota</taxon>
        <taxon>Alphaproteobacteria</taxon>
        <taxon>Sphingomonadales</taxon>
        <taxon>Sphingomonadaceae</taxon>
        <taxon>Blastomonas</taxon>
    </lineage>
</organism>
<evidence type="ECO:0000313" key="11">
    <source>
        <dbReference type="EMBL" id="GGB69788.1"/>
    </source>
</evidence>
<feature type="transmembrane region" description="Helical" evidence="9">
    <location>
        <begin position="303"/>
        <end position="321"/>
    </location>
</feature>
<evidence type="ECO:0000256" key="2">
    <source>
        <dbReference type="ARBA" id="ARBA00022448"/>
    </source>
</evidence>
<reference evidence="12" key="1">
    <citation type="journal article" date="2019" name="Int. J. Syst. Evol. Microbiol.">
        <title>The Global Catalogue of Microorganisms (GCM) 10K type strain sequencing project: providing services to taxonomists for standard genome sequencing and annotation.</title>
        <authorList>
            <consortium name="The Broad Institute Genomics Platform"/>
            <consortium name="The Broad Institute Genome Sequencing Center for Infectious Disease"/>
            <person name="Wu L."/>
            <person name="Ma J."/>
        </authorList>
    </citation>
    <scope>NUCLEOTIDE SEQUENCE [LARGE SCALE GENOMIC DNA]</scope>
    <source>
        <strain evidence="12">CGMCC 1.12851</strain>
    </source>
</reference>
<feature type="transmembrane region" description="Helical" evidence="9">
    <location>
        <begin position="327"/>
        <end position="351"/>
    </location>
</feature>
<dbReference type="NCBIfam" id="NF003715">
    <property type="entry name" value="PRK05326.1-2"/>
    <property type="match status" value="1"/>
</dbReference>
<feature type="transmembrane region" description="Helical" evidence="9">
    <location>
        <begin position="193"/>
        <end position="213"/>
    </location>
</feature>
<evidence type="ECO:0000256" key="6">
    <source>
        <dbReference type="ARBA" id="ARBA00022989"/>
    </source>
</evidence>
<evidence type="ECO:0000313" key="12">
    <source>
        <dbReference type="Proteomes" id="UP000614261"/>
    </source>
</evidence>
<feature type="transmembrane region" description="Helical" evidence="9">
    <location>
        <begin position="29"/>
        <end position="50"/>
    </location>
</feature>
<dbReference type="NCBIfam" id="NF003716">
    <property type="entry name" value="PRK05326.1-3"/>
    <property type="match status" value="1"/>
</dbReference>
<name>A0ABQ1JIE6_9SPHN</name>
<proteinExistence type="predicted"/>
<feature type="transmembrane region" description="Helical" evidence="9">
    <location>
        <begin position="273"/>
        <end position="291"/>
    </location>
</feature>
<keyword evidence="8 9" id="KW-0472">Membrane</keyword>
<sequence length="438" mass="45956">MARVRLIAATLHRPGLANPRPKCFERGMLNVPLPIALLVIGTLLLTTVIAGTLTSRFGLPALIGFLGLGMLAGVDGPGAIEFSDYQLTQGVGVACLIFILFSGGMDTSWQAVKRMVRPALVLATFGVLISALITASAAVLLLKFSWFQGFLLGSVVASTDAAAVFAILRSTGLDLEGDVPALIELESGTNDPMAIFMVGAALLFIAQPGASALGLLPDFAGQMAMGVAVGLGIGWLLPELLKRKHYRSSGLAFVISIAAALIAYGLAELIGGNGFLAAYIAGLVAGNRSYAARRIISTFQDGLAWLGQVVMFLTLGLLVAPTNLVDVIVPGLGITFVLMLVARPVSVFICLAPFRSLDWRAKLFVSWAGLRGAVPIVLATFPMVAGVPGAFTIFNIVFFVVLLSSVIQGPSMKWVAKRLGIGADDKPRSALLARRQPL</sequence>
<dbReference type="InterPro" id="IPR006153">
    <property type="entry name" value="Cation/H_exchanger_TM"/>
</dbReference>
<dbReference type="Gene3D" id="1.20.1530.20">
    <property type="match status" value="1"/>
</dbReference>
<feature type="transmembrane region" description="Helical" evidence="9">
    <location>
        <begin position="57"/>
        <end position="74"/>
    </location>
</feature>
<feature type="domain" description="Cation/H+ exchanger transmembrane" evidence="10">
    <location>
        <begin position="45"/>
        <end position="417"/>
    </location>
</feature>
<keyword evidence="5 9" id="KW-0812">Transmembrane</keyword>
<evidence type="ECO:0000256" key="8">
    <source>
        <dbReference type="ARBA" id="ARBA00023136"/>
    </source>
</evidence>
<dbReference type="PANTHER" id="PTHR32507:SF7">
    <property type="entry name" value="K(+)_H(+) ANTIPORTER NHAP2"/>
    <property type="match status" value="1"/>
</dbReference>
<evidence type="ECO:0000256" key="9">
    <source>
        <dbReference type="SAM" id="Phobius"/>
    </source>
</evidence>
<protein>
    <submittedName>
        <fullName evidence="11">K+/H+ antiporter</fullName>
    </submittedName>
</protein>
<dbReference type="InterPro" id="IPR038770">
    <property type="entry name" value="Na+/solute_symporter_sf"/>
</dbReference>
<keyword evidence="4" id="KW-1003">Cell membrane</keyword>
<evidence type="ECO:0000256" key="4">
    <source>
        <dbReference type="ARBA" id="ARBA00022475"/>
    </source>
</evidence>
<evidence type="ECO:0000256" key="5">
    <source>
        <dbReference type="ARBA" id="ARBA00022692"/>
    </source>
</evidence>
<feature type="transmembrane region" description="Helical" evidence="9">
    <location>
        <begin position="146"/>
        <end position="168"/>
    </location>
</feature>
<evidence type="ECO:0000256" key="3">
    <source>
        <dbReference type="ARBA" id="ARBA00022449"/>
    </source>
</evidence>
<dbReference type="EMBL" id="BMGD01000004">
    <property type="protein sequence ID" value="GGB69788.1"/>
    <property type="molecule type" value="Genomic_DNA"/>
</dbReference>
<feature type="transmembrane region" description="Helical" evidence="9">
    <location>
        <begin position="219"/>
        <end position="237"/>
    </location>
</feature>
<accession>A0ABQ1JIE6</accession>